<protein>
    <submittedName>
        <fullName evidence="3">LytR C-terminal domain-containing protein</fullName>
    </submittedName>
</protein>
<keyword evidence="4" id="KW-1185">Reference proteome</keyword>
<dbReference type="InterPro" id="IPR050922">
    <property type="entry name" value="LytR/CpsA/Psr_CW_biosynth"/>
</dbReference>
<reference evidence="4" key="1">
    <citation type="journal article" date="2019" name="Int. J. Syst. Evol. Microbiol.">
        <title>The Global Catalogue of Microorganisms (GCM) 10K type strain sequencing project: providing services to taxonomists for standard genome sequencing and annotation.</title>
        <authorList>
            <consortium name="The Broad Institute Genomics Platform"/>
            <consortium name="The Broad Institute Genome Sequencing Center for Infectious Disease"/>
            <person name="Wu L."/>
            <person name="Ma J."/>
        </authorList>
    </citation>
    <scope>NUCLEOTIDE SEQUENCE [LARGE SCALE GENOMIC DNA]</scope>
    <source>
        <strain evidence="4">JCM 11650</strain>
    </source>
</reference>
<evidence type="ECO:0000256" key="1">
    <source>
        <dbReference type="SAM" id="Phobius"/>
    </source>
</evidence>
<dbReference type="PANTHER" id="PTHR33392">
    <property type="entry name" value="POLYISOPRENYL-TEICHOIC ACID--PEPTIDOGLYCAN TEICHOIC ACID TRANSFERASE TAGU"/>
    <property type="match status" value="1"/>
</dbReference>
<organism evidence="3 4">
    <name type="scientific">Brachybacterium rhamnosum</name>
    <dbReference type="NCBI Taxonomy" id="173361"/>
    <lineage>
        <taxon>Bacteria</taxon>
        <taxon>Bacillati</taxon>
        <taxon>Actinomycetota</taxon>
        <taxon>Actinomycetes</taxon>
        <taxon>Micrococcales</taxon>
        <taxon>Dermabacteraceae</taxon>
        <taxon>Brachybacterium</taxon>
    </lineage>
</organism>
<gene>
    <name evidence="3" type="ORF">ACFSDA_08590</name>
</gene>
<dbReference type="Proteomes" id="UP001597280">
    <property type="component" value="Unassembled WGS sequence"/>
</dbReference>
<proteinExistence type="predicted"/>
<dbReference type="Gene3D" id="3.30.70.2390">
    <property type="match status" value="1"/>
</dbReference>
<dbReference type="EMBL" id="JBHUFL010000002">
    <property type="protein sequence ID" value="MFD1835135.1"/>
    <property type="molecule type" value="Genomic_DNA"/>
</dbReference>
<feature type="transmembrane region" description="Helical" evidence="1">
    <location>
        <begin position="32"/>
        <end position="53"/>
    </location>
</feature>
<accession>A0ABW4PZC5</accession>
<evidence type="ECO:0000259" key="2">
    <source>
        <dbReference type="Pfam" id="PF13399"/>
    </source>
</evidence>
<dbReference type="Pfam" id="PF13399">
    <property type="entry name" value="LytR_C"/>
    <property type="match status" value="1"/>
</dbReference>
<dbReference type="InterPro" id="IPR027381">
    <property type="entry name" value="LytR/CpsA/Psr_C"/>
</dbReference>
<keyword evidence="1" id="KW-0812">Transmembrane</keyword>
<keyword evidence="1" id="KW-1133">Transmembrane helix</keyword>
<dbReference type="RefSeq" id="WP_343904322.1">
    <property type="nucleotide sequence ID" value="NZ_BAAAIS010000002.1"/>
</dbReference>
<sequence length="200" mass="20432">MSDPHRTHPYGRSADDVRRRDLRARRTRRFRITQIAVFSVAAVLLLGVGAYAIGQLRTPNPAPGVIDTKTFGRAEPEVTCPEAGAVPAAPEDVTVNVLNGTGRSGLAGRVSESLADRGYTAGKVGNTSQASGAAVIVYGPSGYLAAQSVLAQVGTAELTLDGRDDASVDLLLGDGFSDLAGSGAAEKALGTPVATPEGCG</sequence>
<name>A0ABW4PZC5_9MICO</name>
<keyword evidence="1" id="KW-0472">Membrane</keyword>
<dbReference type="PANTHER" id="PTHR33392:SF6">
    <property type="entry name" value="POLYISOPRENYL-TEICHOIC ACID--PEPTIDOGLYCAN TEICHOIC ACID TRANSFERASE TAGU"/>
    <property type="match status" value="1"/>
</dbReference>
<feature type="domain" description="LytR/CpsA/Psr regulator C-terminal" evidence="2">
    <location>
        <begin position="92"/>
        <end position="176"/>
    </location>
</feature>
<comment type="caution">
    <text evidence="3">The sequence shown here is derived from an EMBL/GenBank/DDBJ whole genome shotgun (WGS) entry which is preliminary data.</text>
</comment>
<evidence type="ECO:0000313" key="4">
    <source>
        <dbReference type="Proteomes" id="UP001597280"/>
    </source>
</evidence>
<evidence type="ECO:0000313" key="3">
    <source>
        <dbReference type="EMBL" id="MFD1835135.1"/>
    </source>
</evidence>